<feature type="domain" description="Enoyl reductase (ER)" evidence="8">
    <location>
        <begin position="28"/>
        <end position="365"/>
    </location>
</feature>
<comment type="cofactor">
    <cofactor evidence="1 7">
        <name>Zn(2+)</name>
        <dbReference type="ChEBI" id="CHEBI:29105"/>
    </cofactor>
</comment>
<dbReference type="FunFam" id="3.40.50.720:FF:000039">
    <property type="entry name" value="Alcohol dehydrogenase AdhP"/>
    <property type="match status" value="1"/>
</dbReference>
<proteinExistence type="inferred from homology"/>
<keyword evidence="3 7" id="KW-0479">Metal-binding</keyword>
<evidence type="ECO:0000256" key="7">
    <source>
        <dbReference type="RuleBase" id="RU361277"/>
    </source>
</evidence>
<dbReference type="InterPro" id="IPR036291">
    <property type="entry name" value="NAD(P)-bd_dom_sf"/>
</dbReference>
<organism evidence="9">
    <name type="scientific">Mytilinidion resinicola</name>
    <dbReference type="NCBI Taxonomy" id="574789"/>
    <lineage>
        <taxon>Eukaryota</taxon>
        <taxon>Fungi</taxon>
        <taxon>Dikarya</taxon>
        <taxon>Ascomycota</taxon>
        <taxon>Pezizomycotina</taxon>
        <taxon>Dothideomycetes</taxon>
        <taxon>Pleosporomycetidae</taxon>
        <taxon>Mytilinidiales</taxon>
        <taxon>Mytilinidiaceae</taxon>
        <taxon>Mytilinidion</taxon>
    </lineage>
</organism>
<dbReference type="SUPFAM" id="SSF50129">
    <property type="entry name" value="GroES-like"/>
    <property type="match status" value="1"/>
</dbReference>
<keyword evidence="10" id="KW-1185">Reference proteome</keyword>
<name>A0A6A6YD71_9PEZI</name>
<dbReference type="GeneID" id="54458952"/>
<dbReference type="CDD" id="cd08297">
    <property type="entry name" value="CAD3"/>
    <property type="match status" value="1"/>
</dbReference>
<dbReference type="Pfam" id="PF00107">
    <property type="entry name" value="ADH_zinc_N"/>
    <property type="match status" value="1"/>
</dbReference>
<dbReference type="GO" id="GO:0008270">
    <property type="term" value="F:zinc ion binding"/>
    <property type="evidence" value="ECO:0007669"/>
    <property type="project" value="InterPro"/>
</dbReference>
<dbReference type="RefSeq" id="XP_033573740.1">
    <property type="nucleotide sequence ID" value="XM_033718059.1"/>
</dbReference>
<dbReference type="InterPro" id="IPR013154">
    <property type="entry name" value="ADH-like_N"/>
</dbReference>
<dbReference type="Proteomes" id="UP000504636">
    <property type="component" value="Unplaced"/>
</dbReference>
<evidence type="ECO:0000256" key="4">
    <source>
        <dbReference type="ARBA" id="ARBA00022833"/>
    </source>
</evidence>
<accession>A0A6A6YD71</accession>
<evidence type="ECO:0000313" key="10">
    <source>
        <dbReference type="Proteomes" id="UP000504636"/>
    </source>
</evidence>
<dbReference type="GO" id="GO:0004022">
    <property type="term" value="F:alcohol dehydrogenase (NAD+) activity"/>
    <property type="evidence" value="ECO:0007669"/>
    <property type="project" value="TreeGrafter"/>
</dbReference>
<comment type="similarity">
    <text evidence="2 7">Belongs to the zinc-containing alcohol dehydrogenase family.</text>
</comment>
<dbReference type="InterPro" id="IPR020843">
    <property type="entry name" value="ER"/>
</dbReference>
<evidence type="ECO:0000256" key="3">
    <source>
        <dbReference type="ARBA" id="ARBA00022723"/>
    </source>
</evidence>
<gene>
    <name evidence="9 11" type="ORF">BDZ99DRAFT_448309</name>
</gene>
<keyword evidence="4 7" id="KW-0862">Zinc</keyword>
<dbReference type="EMBL" id="MU003706">
    <property type="protein sequence ID" value="KAF2806776.1"/>
    <property type="molecule type" value="Genomic_DNA"/>
</dbReference>
<dbReference type="InterPro" id="IPR011032">
    <property type="entry name" value="GroES-like_sf"/>
</dbReference>
<dbReference type="Gene3D" id="3.40.50.720">
    <property type="entry name" value="NAD(P)-binding Rossmann-like Domain"/>
    <property type="match status" value="1"/>
</dbReference>
<dbReference type="PANTHER" id="PTHR42940">
    <property type="entry name" value="ALCOHOL DEHYDROGENASE 1-RELATED"/>
    <property type="match status" value="1"/>
</dbReference>
<dbReference type="SMART" id="SM00829">
    <property type="entry name" value="PKS_ER"/>
    <property type="match status" value="1"/>
</dbReference>
<dbReference type="SUPFAM" id="SSF51735">
    <property type="entry name" value="NAD(P)-binding Rossmann-fold domains"/>
    <property type="match status" value="1"/>
</dbReference>
<protein>
    <submittedName>
        <fullName evidence="9 11">Alcohol dehydrogenase</fullName>
    </submittedName>
</protein>
<dbReference type="PANTHER" id="PTHR42940:SF1">
    <property type="entry name" value="ENOYL REDUCTASE (ER) DOMAIN-CONTAINING PROTEIN"/>
    <property type="match status" value="1"/>
</dbReference>
<dbReference type="AlphaFoldDB" id="A0A6A6YD71"/>
<reference evidence="11" key="3">
    <citation type="submission" date="2025-04" db="UniProtKB">
        <authorList>
            <consortium name="RefSeq"/>
        </authorList>
    </citation>
    <scope>IDENTIFICATION</scope>
    <source>
        <strain evidence="11">CBS 304.34</strain>
    </source>
</reference>
<sequence>MASTTTDTAPNAFVIPKTCKAGIVVNEGPDFSVEVRMVPVPEPAPDEVLIKLNCTGVCGSDIHYMTGDLGRPPMSHFGVKSAGHEGAGVVVKLGANVKNWKVGDRAGIKPVWITCQNCEQCWTGREQHCSKVLMAGSKVTGSFQQYVTSPASYTQAIPDGVDDYTAGPIMCSASTMYRSLVESGLKAGEFAVFPGGGGGVGIQGVQLATAMGIRAIVVDSGTEKKELCLKGGGESFIDFRDVKDTAAEVIRLCDGIGAHGVFVTAPAAYPTAIAYVGSRVGSSVMCVGIPSAGTMTLGAEPEKFVIQNMGIKGTLVASRADIARTLDFAKRGVLKPIHSVVYPIDRLPEAVEKIRKGETVGRSIVDFNL</sequence>
<reference evidence="11" key="2">
    <citation type="submission" date="2020-04" db="EMBL/GenBank/DDBJ databases">
        <authorList>
            <consortium name="NCBI Genome Project"/>
        </authorList>
    </citation>
    <scope>NUCLEOTIDE SEQUENCE</scope>
    <source>
        <strain evidence="11">CBS 304.34</strain>
    </source>
</reference>
<dbReference type="InterPro" id="IPR002328">
    <property type="entry name" value="ADH_Zn_CS"/>
</dbReference>
<dbReference type="OrthoDB" id="1879366at2759"/>
<evidence type="ECO:0000259" key="8">
    <source>
        <dbReference type="SMART" id="SM00829"/>
    </source>
</evidence>
<evidence type="ECO:0000313" key="9">
    <source>
        <dbReference type="EMBL" id="KAF2806776.1"/>
    </source>
</evidence>
<dbReference type="PROSITE" id="PS00059">
    <property type="entry name" value="ADH_ZINC"/>
    <property type="match status" value="1"/>
</dbReference>
<dbReference type="GO" id="GO:0005737">
    <property type="term" value="C:cytoplasm"/>
    <property type="evidence" value="ECO:0007669"/>
    <property type="project" value="TreeGrafter"/>
</dbReference>
<evidence type="ECO:0000256" key="1">
    <source>
        <dbReference type="ARBA" id="ARBA00001947"/>
    </source>
</evidence>
<evidence type="ECO:0000256" key="5">
    <source>
        <dbReference type="ARBA" id="ARBA00023002"/>
    </source>
</evidence>
<evidence type="ECO:0000256" key="6">
    <source>
        <dbReference type="ARBA" id="ARBA00023027"/>
    </source>
</evidence>
<keyword evidence="5" id="KW-0560">Oxidoreductase</keyword>
<dbReference type="Pfam" id="PF08240">
    <property type="entry name" value="ADH_N"/>
    <property type="match status" value="1"/>
</dbReference>
<reference evidence="9 11" key="1">
    <citation type="journal article" date="2020" name="Stud. Mycol.">
        <title>101 Dothideomycetes genomes: a test case for predicting lifestyles and emergence of pathogens.</title>
        <authorList>
            <person name="Haridas S."/>
            <person name="Albert R."/>
            <person name="Binder M."/>
            <person name="Bloem J."/>
            <person name="Labutti K."/>
            <person name="Salamov A."/>
            <person name="Andreopoulos B."/>
            <person name="Baker S."/>
            <person name="Barry K."/>
            <person name="Bills G."/>
            <person name="Bluhm B."/>
            <person name="Cannon C."/>
            <person name="Castanera R."/>
            <person name="Culley D."/>
            <person name="Daum C."/>
            <person name="Ezra D."/>
            <person name="Gonzalez J."/>
            <person name="Henrissat B."/>
            <person name="Kuo A."/>
            <person name="Liang C."/>
            <person name="Lipzen A."/>
            <person name="Lutzoni F."/>
            <person name="Magnuson J."/>
            <person name="Mondo S."/>
            <person name="Nolan M."/>
            <person name="Ohm R."/>
            <person name="Pangilinan J."/>
            <person name="Park H.-J."/>
            <person name="Ramirez L."/>
            <person name="Alfaro M."/>
            <person name="Sun H."/>
            <person name="Tritt A."/>
            <person name="Yoshinaga Y."/>
            <person name="Zwiers L.-H."/>
            <person name="Turgeon B."/>
            <person name="Goodwin S."/>
            <person name="Spatafora J."/>
            <person name="Crous P."/>
            <person name="Grigoriev I."/>
        </authorList>
    </citation>
    <scope>NUCLEOTIDE SEQUENCE</scope>
    <source>
        <strain evidence="9 11">CBS 304.34</strain>
    </source>
</reference>
<evidence type="ECO:0000256" key="2">
    <source>
        <dbReference type="ARBA" id="ARBA00008072"/>
    </source>
</evidence>
<keyword evidence="6" id="KW-0520">NAD</keyword>
<evidence type="ECO:0000313" key="11">
    <source>
        <dbReference type="RefSeq" id="XP_033573740.1"/>
    </source>
</evidence>
<dbReference type="Gene3D" id="3.90.180.10">
    <property type="entry name" value="Medium-chain alcohol dehydrogenases, catalytic domain"/>
    <property type="match status" value="1"/>
</dbReference>
<dbReference type="InterPro" id="IPR013149">
    <property type="entry name" value="ADH-like_C"/>
</dbReference>